<organism evidence="2 3">
    <name type="scientific">Solirubrobacter phytolaccae</name>
    <dbReference type="NCBI Taxonomy" id="1404360"/>
    <lineage>
        <taxon>Bacteria</taxon>
        <taxon>Bacillati</taxon>
        <taxon>Actinomycetota</taxon>
        <taxon>Thermoleophilia</taxon>
        <taxon>Solirubrobacterales</taxon>
        <taxon>Solirubrobacteraceae</taxon>
        <taxon>Solirubrobacter</taxon>
    </lineage>
</organism>
<accession>A0A9X3NCX7</accession>
<dbReference type="EMBL" id="JAPDDP010000038">
    <property type="protein sequence ID" value="MDA0182610.1"/>
    <property type="molecule type" value="Genomic_DNA"/>
</dbReference>
<feature type="compositionally biased region" description="Basic residues" evidence="1">
    <location>
        <begin position="142"/>
        <end position="151"/>
    </location>
</feature>
<reference evidence="2" key="1">
    <citation type="submission" date="2022-10" db="EMBL/GenBank/DDBJ databases">
        <title>The WGS of Solirubrobacter phytolaccae KCTC 29190.</title>
        <authorList>
            <person name="Jiang Z."/>
        </authorList>
    </citation>
    <scope>NUCLEOTIDE SEQUENCE</scope>
    <source>
        <strain evidence="2">KCTC 29190</strain>
    </source>
</reference>
<sequence length="267" mass="29195">MQWEWPGRLGPPPGRYVVRRYAGDDAQAVVVISEGTAPRRVGRREPRDTVPVTRVTVIDADPLFDDATASEWLRSAGLPSFGPETLNRLVRSFRVASADPYLADLDLSRAWRTRVGYGSGEQVADGEWTEARELDAPTPRQRGSKRSKHRPTDRLAALLSGRDAILACEDLTLRARQDLDLGRVRETALQLEAALITALAELAGWREQGDMSQRLVELDGLRETVAQAAASAREGTLEATALEGLSDALERLEAALRARAIYAAEGG</sequence>
<proteinExistence type="predicted"/>
<gene>
    <name evidence="2" type="ORF">OJ997_20030</name>
</gene>
<evidence type="ECO:0000313" key="3">
    <source>
        <dbReference type="Proteomes" id="UP001147653"/>
    </source>
</evidence>
<evidence type="ECO:0000313" key="2">
    <source>
        <dbReference type="EMBL" id="MDA0182610.1"/>
    </source>
</evidence>
<feature type="region of interest" description="Disordered" evidence="1">
    <location>
        <begin position="128"/>
        <end position="153"/>
    </location>
</feature>
<name>A0A9X3NCX7_9ACTN</name>
<evidence type="ECO:0000256" key="1">
    <source>
        <dbReference type="SAM" id="MobiDB-lite"/>
    </source>
</evidence>
<protein>
    <submittedName>
        <fullName evidence="2">Uncharacterized protein</fullName>
    </submittedName>
</protein>
<dbReference type="Proteomes" id="UP001147653">
    <property type="component" value="Unassembled WGS sequence"/>
</dbReference>
<comment type="caution">
    <text evidence="2">The sequence shown here is derived from an EMBL/GenBank/DDBJ whole genome shotgun (WGS) entry which is preliminary data.</text>
</comment>
<dbReference type="RefSeq" id="WP_270026984.1">
    <property type="nucleotide sequence ID" value="NZ_JAPDDP010000038.1"/>
</dbReference>
<keyword evidence="3" id="KW-1185">Reference proteome</keyword>
<dbReference type="AlphaFoldDB" id="A0A9X3NCX7"/>